<dbReference type="PIRSF" id="PIRSF027391">
    <property type="entry name" value="Hpre_diP_synt_I"/>
    <property type="match status" value="1"/>
</dbReference>
<dbReference type="Pfam" id="PF07456">
    <property type="entry name" value="Hpre_diP_synt_I"/>
    <property type="match status" value="1"/>
</dbReference>
<comment type="caution">
    <text evidence="2">The sequence shown here is derived from an EMBL/GenBank/DDBJ whole genome shotgun (WGS) entry which is preliminary data.</text>
</comment>
<feature type="transmembrane region" description="Helical" evidence="1">
    <location>
        <begin position="122"/>
        <end position="148"/>
    </location>
</feature>
<name>A0A9D1IAG0_9FIRM</name>
<dbReference type="AlphaFoldDB" id="A0A9D1IAG0"/>
<evidence type="ECO:0000256" key="1">
    <source>
        <dbReference type="SAM" id="Phobius"/>
    </source>
</evidence>
<accession>A0A9D1IAG0</accession>
<dbReference type="InterPro" id="IPR014535">
    <property type="entry name" value="Hpre_diP_synt_I"/>
</dbReference>
<dbReference type="Gene3D" id="1.10.1760.20">
    <property type="match status" value="1"/>
</dbReference>
<keyword evidence="1" id="KW-1133">Transmembrane helix</keyword>
<keyword evidence="1" id="KW-0812">Transmembrane</keyword>
<evidence type="ECO:0000313" key="2">
    <source>
        <dbReference type="EMBL" id="HIU33061.1"/>
    </source>
</evidence>
<evidence type="ECO:0000313" key="3">
    <source>
        <dbReference type="Proteomes" id="UP000824072"/>
    </source>
</evidence>
<protein>
    <submittedName>
        <fullName evidence="2">Gx transporter family protein</fullName>
    </submittedName>
</protein>
<gene>
    <name evidence="2" type="ORF">IAB02_00730</name>
</gene>
<reference evidence="2" key="1">
    <citation type="submission" date="2020-10" db="EMBL/GenBank/DDBJ databases">
        <authorList>
            <person name="Gilroy R."/>
        </authorList>
    </citation>
    <scope>NUCLEOTIDE SEQUENCE</scope>
    <source>
        <strain evidence="2">ChiHcec3-11533</strain>
    </source>
</reference>
<keyword evidence="1" id="KW-0472">Membrane</keyword>
<dbReference type="InterPro" id="IPR010898">
    <property type="entry name" value="Hpre_diP_synth_I"/>
</dbReference>
<proteinExistence type="predicted"/>
<sequence>MALLTAVGLLLSWLESWLVPAIAIPGVKPGLANLATVLALFWFGRRDALAVSLARVLLAGLLFGSLSSLLYALSGALLALAGMALARRSDRLGPVGISALGGVLHNAAQLSLAALVAKTPGLLGYFPILFLAGTLTGLLNGVLSLAVLKRVK</sequence>
<organism evidence="2 3">
    <name type="scientific">Candidatus Pullichristensenella excrementigallinarum</name>
    <dbReference type="NCBI Taxonomy" id="2840907"/>
    <lineage>
        <taxon>Bacteria</taxon>
        <taxon>Bacillati</taxon>
        <taxon>Bacillota</taxon>
        <taxon>Clostridia</taxon>
        <taxon>Candidatus Pullichristensenella</taxon>
    </lineage>
</organism>
<dbReference type="Proteomes" id="UP000824072">
    <property type="component" value="Unassembled WGS sequence"/>
</dbReference>
<dbReference type="EMBL" id="DVMU01000016">
    <property type="protein sequence ID" value="HIU33061.1"/>
    <property type="molecule type" value="Genomic_DNA"/>
</dbReference>
<feature type="transmembrane region" description="Helical" evidence="1">
    <location>
        <begin position="56"/>
        <end position="80"/>
    </location>
</feature>
<reference evidence="2" key="2">
    <citation type="journal article" date="2021" name="PeerJ">
        <title>Extensive microbial diversity within the chicken gut microbiome revealed by metagenomics and culture.</title>
        <authorList>
            <person name="Gilroy R."/>
            <person name="Ravi A."/>
            <person name="Getino M."/>
            <person name="Pursley I."/>
            <person name="Horton D.L."/>
            <person name="Alikhan N.F."/>
            <person name="Baker D."/>
            <person name="Gharbi K."/>
            <person name="Hall N."/>
            <person name="Watson M."/>
            <person name="Adriaenssens E.M."/>
            <person name="Foster-Nyarko E."/>
            <person name="Jarju S."/>
            <person name="Secka A."/>
            <person name="Antonio M."/>
            <person name="Oren A."/>
            <person name="Chaudhuri R.R."/>
            <person name="La Ragione R."/>
            <person name="Hildebrand F."/>
            <person name="Pallen M.J."/>
        </authorList>
    </citation>
    <scope>NUCLEOTIDE SEQUENCE</scope>
    <source>
        <strain evidence="2">ChiHcec3-11533</strain>
    </source>
</reference>